<dbReference type="CDD" id="cd13582">
    <property type="entry name" value="PBP2_AlgQ_like_3"/>
    <property type="match status" value="1"/>
</dbReference>
<comment type="caution">
    <text evidence="3">The sequence shown here is derived from an EMBL/GenBank/DDBJ whole genome shotgun (WGS) entry which is preliminary data.</text>
</comment>
<feature type="signal peptide" evidence="2">
    <location>
        <begin position="1"/>
        <end position="23"/>
    </location>
</feature>
<feature type="chain" id="PRO_5045181459" evidence="2">
    <location>
        <begin position="24"/>
        <end position="562"/>
    </location>
</feature>
<evidence type="ECO:0000256" key="1">
    <source>
        <dbReference type="SAM" id="MobiDB-lite"/>
    </source>
</evidence>
<evidence type="ECO:0000256" key="2">
    <source>
        <dbReference type="SAM" id="SignalP"/>
    </source>
</evidence>
<reference evidence="4" key="1">
    <citation type="journal article" date="2019" name="Int. J. Syst. Evol. Microbiol.">
        <title>The Global Catalogue of Microorganisms (GCM) 10K type strain sequencing project: providing services to taxonomists for standard genome sequencing and annotation.</title>
        <authorList>
            <consortium name="The Broad Institute Genomics Platform"/>
            <consortium name="The Broad Institute Genome Sequencing Center for Infectious Disease"/>
            <person name="Wu L."/>
            <person name="Ma J."/>
        </authorList>
    </citation>
    <scope>NUCLEOTIDE SEQUENCE [LARGE SCALE GENOMIC DNA]</scope>
    <source>
        <strain evidence="4">CGMCC 1.3240</strain>
    </source>
</reference>
<keyword evidence="2" id="KW-0732">Signal</keyword>
<dbReference type="Pfam" id="PF13416">
    <property type="entry name" value="SBP_bac_8"/>
    <property type="match status" value="1"/>
</dbReference>
<dbReference type="EMBL" id="JBHSOW010000043">
    <property type="protein sequence ID" value="MFC5650032.1"/>
    <property type="molecule type" value="Genomic_DNA"/>
</dbReference>
<dbReference type="Proteomes" id="UP001596047">
    <property type="component" value="Unassembled WGS sequence"/>
</dbReference>
<dbReference type="InterPro" id="IPR050490">
    <property type="entry name" value="Bact_solute-bd_prot1"/>
</dbReference>
<dbReference type="Gene3D" id="3.40.190.10">
    <property type="entry name" value="Periplasmic binding protein-like II"/>
    <property type="match status" value="2"/>
</dbReference>
<name>A0ABW0VW18_9BACL</name>
<gene>
    <name evidence="3" type="ORF">ACFPYJ_13060</name>
</gene>
<dbReference type="PANTHER" id="PTHR43649:SF12">
    <property type="entry name" value="DIACETYLCHITOBIOSE BINDING PROTEIN DASA"/>
    <property type="match status" value="1"/>
</dbReference>
<protein>
    <submittedName>
        <fullName evidence="3">ABC transporter substrate-binding protein</fullName>
    </submittedName>
</protein>
<feature type="compositionally biased region" description="Polar residues" evidence="1">
    <location>
        <begin position="36"/>
        <end position="54"/>
    </location>
</feature>
<evidence type="ECO:0000313" key="4">
    <source>
        <dbReference type="Proteomes" id="UP001596047"/>
    </source>
</evidence>
<keyword evidence="4" id="KW-1185">Reference proteome</keyword>
<sequence>MKQLKPLTVLTAGLLAMSVVSTACSSKTDEQPNAEAEQTNVAKQNNESAGQAKSDTKPITFSYFLGDPGDNPPEKRKIADMITEKTGVTIKYENVVGDLGQKLGVMIASGDYPDLIYGQNQMGKLVDAGALIPLEDLIEKYAPNIKRLYEPYFNRITNKDGHIYSIPFGAPTGKPISSMNAAFWIQKDVLKDMGFPKIRTFDEYVDVLKQYTAKHPEIDGQKTIPFDILTDDWRIFTLTTAQQFLAGGPNDSKAMVKPGTSELSFYQTDENISKRYWGKLQEMYSEGMIDPEAFVANYDQYIAKLASGRVLGMYDQAWQFGNATNALLTEKKFNRTFAPVPITFDSSIQDDYMDVPTMNYGFGFGITINCKDPVRAIQFADYMASDEIQLLNKWGVEGEDYKVDENGRFYRTPEQIANFSNKDFVASFGAVGAFPDAVGTRPDGNAYNPNQQPEIVAASYSDIDREILEHYGVKTYEQMFSPPNLARKYFPLYSVDLSDKAKVFEQKSNDLLRKYATQMVVSKTKDDFNKSWDEYVAEMNKLDPKSWIDELTESVKYRQENW</sequence>
<organism evidence="3 4">
    <name type="scientific">Paenibacillus solisilvae</name>
    <dbReference type="NCBI Taxonomy" id="2486751"/>
    <lineage>
        <taxon>Bacteria</taxon>
        <taxon>Bacillati</taxon>
        <taxon>Bacillota</taxon>
        <taxon>Bacilli</taxon>
        <taxon>Bacillales</taxon>
        <taxon>Paenibacillaceae</taxon>
        <taxon>Paenibacillus</taxon>
    </lineage>
</organism>
<feature type="region of interest" description="Disordered" evidence="1">
    <location>
        <begin position="27"/>
        <end position="54"/>
    </location>
</feature>
<dbReference type="SUPFAM" id="SSF53850">
    <property type="entry name" value="Periplasmic binding protein-like II"/>
    <property type="match status" value="1"/>
</dbReference>
<accession>A0ABW0VW18</accession>
<dbReference type="RefSeq" id="WP_379188582.1">
    <property type="nucleotide sequence ID" value="NZ_JBHSOW010000043.1"/>
</dbReference>
<dbReference type="PANTHER" id="PTHR43649">
    <property type="entry name" value="ARABINOSE-BINDING PROTEIN-RELATED"/>
    <property type="match status" value="1"/>
</dbReference>
<evidence type="ECO:0000313" key="3">
    <source>
        <dbReference type="EMBL" id="MFC5650032.1"/>
    </source>
</evidence>
<dbReference type="PROSITE" id="PS51257">
    <property type="entry name" value="PROKAR_LIPOPROTEIN"/>
    <property type="match status" value="1"/>
</dbReference>
<dbReference type="InterPro" id="IPR006059">
    <property type="entry name" value="SBP"/>
</dbReference>
<proteinExistence type="predicted"/>